<evidence type="ECO:0000256" key="10">
    <source>
        <dbReference type="ARBA" id="ARBA00023136"/>
    </source>
</evidence>
<comment type="subcellular location">
    <subcellularLocation>
        <location evidence="1 12">Mitochondrion membrane</location>
        <topology evidence="1 12">Single-pass membrane protein</topology>
    </subcellularLocation>
</comment>
<evidence type="ECO:0000256" key="5">
    <source>
        <dbReference type="ARBA" id="ARBA00022692"/>
    </source>
</evidence>
<sequence>MPQLLPEPWFLIFFSSWLILLLISPSKIMTYKILNTPNQKFHKKSKSSWLWPWL</sequence>
<name>S4V1K5_9NEOB</name>
<keyword evidence="6 12" id="KW-0375">Hydrogen ion transport</keyword>
<protein>
    <recommendedName>
        <fullName evidence="12">ATP synthase complex subunit 8</fullName>
    </recommendedName>
</protein>
<dbReference type="EMBL" id="JX564856">
    <property type="protein sequence ID" value="AGN71067.1"/>
    <property type="molecule type" value="Genomic_DNA"/>
</dbReference>
<keyword evidence="8 12" id="KW-0406">Ion transport</keyword>
<dbReference type="AlphaFoldDB" id="S4V1K5"/>
<dbReference type="GO" id="GO:0015986">
    <property type="term" value="P:proton motive force-driven ATP synthesis"/>
    <property type="evidence" value="ECO:0007669"/>
    <property type="project" value="InterPro"/>
</dbReference>
<reference evidence="14" key="1">
    <citation type="journal article" date="2013" name="Mol. Biol. Evol.">
        <title>Efficient Sequencing of Anuran mtDNAs and a Mitogenomic Exploration of the Phylogeny and Evolution of Frogs.</title>
        <authorList>
            <person name="Zhang P."/>
            <person name="Liang D."/>
            <person name="Mao R.L."/>
            <person name="Hillis D.M."/>
            <person name="Wake D.B."/>
            <person name="Cannatella D.C."/>
        </authorList>
    </citation>
    <scope>NUCLEOTIDE SEQUENCE</scope>
</reference>
<keyword evidence="10 13" id="KW-0472">Membrane</keyword>
<evidence type="ECO:0000256" key="11">
    <source>
        <dbReference type="ARBA" id="ARBA00023310"/>
    </source>
</evidence>
<keyword evidence="11" id="KW-0066">ATP synthesis</keyword>
<keyword evidence="5 12" id="KW-0812">Transmembrane</keyword>
<dbReference type="InterPro" id="IPR001421">
    <property type="entry name" value="ATP8_metazoa"/>
</dbReference>
<evidence type="ECO:0000256" key="1">
    <source>
        <dbReference type="ARBA" id="ARBA00004304"/>
    </source>
</evidence>
<dbReference type="PANTHER" id="PTHR39937:SF1">
    <property type="entry name" value="ATP SYNTHASE PROTEIN 8"/>
    <property type="match status" value="1"/>
</dbReference>
<accession>S4V1K5</accession>
<dbReference type="PANTHER" id="PTHR39937">
    <property type="entry name" value="ATP SYNTHASE PROTEIN 8"/>
    <property type="match status" value="1"/>
</dbReference>
<geneLocation type="mitochondrion" evidence="14"/>
<keyword evidence="9 12" id="KW-0496">Mitochondrion</keyword>
<dbReference type="Pfam" id="PF00895">
    <property type="entry name" value="ATP-synt_8"/>
    <property type="match status" value="1"/>
</dbReference>
<evidence type="ECO:0000256" key="2">
    <source>
        <dbReference type="ARBA" id="ARBA00008892"/>
    </source>
</evidence>
<evidence type="ECO:0000256" key="4">
    <source>
        <dbReference type="ARBA" id="ARBA00022547"/>
    </source>
</evidence>
<dbReference type="GO" id="GO:0045259">
    <property type="term" value="C:proton-transporting ATP synthase complex"/>
    <property type="evidence" value="ECO:0007669"/>
    <property type="project" value="UniProtKB-KW"/>
</dbReference>
<dbReference type="InterPro" id="IPR050635">
    <property type="entry name" value="ATPase_protein_8"/>
</dbReference>
<dbReference type="GO" id="GO:0031966">
    <property type="term" value="C:mitochondrial membrane"/>
    <property type="evidence" value="ECO:0007669"/>
    <property type="project" value="UniProtKB-SubCell"/>
</dbReference>
<evidence type="ECO:0000313" key="14">
    <source>
        <dbReference type="EMBL" id="AGN71067.1"/>
    </source>
</evidence>
<evidence type="ECO:0000256" key="7">
    <source>
        <dbReference type="ARBA" id="ARBA00022989"/>
    </source>
</evidence>
<evidence type="ECO:0000256" key="12">
    <source>
        <dbReference type="RuleBase" id="RU003661"/>
    </source>
</evidence>
<gene>
    <name evidence="14" type="primary">ATP8</name>
</gene>
<dbReference type="GO" id="GO:0015078">
    <property type="term" value="F:proton transmembrane transporter activity"/>
    <property type="evidence" value="ECO:0007669"/>
    <property type="project" value="InterPro"/>
</dbReference>
<evidence type="ECO:0000256" key="13">
    <source>
        <dbReference type="SAM" id="Phobius"/>
    </source>
</evidence>
<evidence type="ECO:0000256" key="6">
    <source>
        <dbReference type="ARBA" id="ARBA00022781"/>
    </source>
</evidence>
<keyword evidence="7 13" id="KW-1133">Transmembrane helix</keyword>
<proteinExistence type="inferred from homology"/>
<evidence type="ECO:0000256" key="9">
    <source>
        <dbReference type="ARBA" id="ARBA00023128"/>
    </source>
</evidence>
<organism evidence="14">
    <name type="scientific">Cardioglossa leucomystax</name>
    <name type="common">silver long-fingered frog</name>
    <dbReference type="NCBI Taxonomy" id="111122"/>
    <lineage>
        <taxon>Eukaryota</taxon>
        <taxon>Metazoa</taxon>
        <taxon>Chordata</taxon>
        <taxon>Craniata</taxon>
        <taxon>Vertebrata</taxon>
        <taxon>Euteleostomi</taxon>
        <taxon>Amphibia</taxon>
        <taxon>Batrachia</taxon>
        <taxon>Anura</taxon>
        <taxon>Neobatrachia</taxon>
        <taxon>Microhyloidea</taxon>
        <taxon>Arthroleptidae</taxon>
        <taxon>Cardioglossa</taxon>
    </lineage>
</organism>
<evidence type="ECO:0000256" key="3">
    <source>
        <dbReference type="ARBA" id="ARBA00022448"/>
    </source>
</evidence>
<feature type="transmembrane region" description="Helical" evidence="13">
    <location>
        <begin position="12"/>
        <end position="34"/>
    </location>
</feature>
<keyword evidence="3 12" id="KW-0813">Transport</keyword>
<keyword evidence="4 12" id="KW-0138">CF(0)</keyword>
<comment type="similarity">
    <text evidence="2 12">Belongs to the ATPase protein 8 family.</text>
</comment>
<evidence type="ECO:0000256" key="8">
    <source>
        <dbReference type="ARBA" id="ARBA00023065"/>
    </source>
</evidence>